<accession>T0ZC33</accession>
<organism evidence="1">
    <name type="scientific">mine drainage metagenome</name>
    <dbReference type="NCBI Taxonomy" id="410659"/>
    <lineage>
        <taxon>unclassified sequences</taxon>
        <taxon>metagenomes</taxon>
        <taxon>ecological metagenomes</taxon>
    </lineage>
</organism>
<dbReference type="AlphaFoldDB" id="T0ZC33"/>
<name>T0ZC33_9ZZZZ</name>
<proteinExistence type="predicted"/>
<dbReference type="EMBL" id="AUZZ01007607">
    <property type="protein sequence ID" value="EQD41642.1"/>
    <property type="molecule type" value="Genomic_DNA"/>
</dbReference>
<comment type="caution">
    <text evidence="1">The sequence shown here is derived from an EMBL/GenBank/DDBJ whole genome shotgun (WGS) entry which is preliminary data.</text>
</comment>
<reference evidence="1" key="1">
    <citation type="submission" date="2013-08" db="EMBL/GenBank/DDBJ databases">
        <authorList>
            <person name="Mendez C."/>
            <person name="Richter M."/>
            <person name="Ferrer M."/>
            <person name="Sanchez J."/>
        </authorList>
    </citation>
    <scope>NUCLEOTIDE SEQUENCE</scope>
</reference>
<evidence type="ECO:0000313" key="1">
    <source>
        <dbReference type="EMBL" id="EQD41642.1"/>
    </source>
</evidence>
<reference evidence="1" key="2">
    <citation type="journal article" date="2014" name="ISME J.">
        <title>Microbial stratification in low pH oxic and suboxic macroscopic growths along an acid mine drainage.</title>
        <authorList>
            <person name="Mendez-Garcia C."/>
            <person name="Mesa V."/>
            <person name="Sprenger R.R."/>
            <person name="Richter M."/>
            <person name="Diez M.S."/>
            <person name="Solano J."/>
            <person name="Bargiela R."/>
            <person name="Golyshina O.V."/>
            <person name="Manteca A."/>
            <person name="Ramos J.L."/>
            <person name="Gallego J.R."/>
            <person name="Llorente I."/>
            <person name="Martins Dos Santos V.A."/>
            <person name="Jensen O.N."/>
            <person name="Pelaez A.I."/>
            <person name="Sanchez J."/>
            <person name="Ferrer M."/>
        </authorList>
    </citation>
    <scope>NUCLEOTIDE SEQUENCE</scope>
</reference>
<protein>
    <submittedName>
        <fullName evidence="1">Uncharacterized protein</fullName>
    </submittedName>
</protein>
<sequence>MKHLCALDVLSMSKGRLDFEGKLGSAIRDDPAANNRNPKPFVRTKPADAILESSKRFCMRISNSEY</sequence>
<gene>
    <name evidence="1" type="ORF">B2A_10563</name>
</gene>